<sequence length="155" mass="17476">MSDKLTQIQDELDALLNMMQRQIAHIVLQAPPSVPPGQHRVDTMPEIKGKAASENPQSNPPQPAEPPVPEKISPEQFNQDLKEFSRDIVVKQQQVELLIASLPGLNVSEEQQVARMKELEKELEGLEDERAQAVREKEVLLKKVEDKIMSVGRSR</sequence>
<dbReference type="AlphaFoldDB" id="A0A7U2IA22"/>
<evidence type="ECO:0000256" key="5">
    <source>
        <dbReference type="ARBA" id="ARBA00023015"/>
    </source>
</evidence>
<dbReference type="VEuPathDB" id="FungiDB:JI435_134150"/>
<feature type="coiled-coil region" evidence="11">
    <location>
        <begin position="109"/>
        <end position="143"/>
    </location>
</feature>
<evidence type="ECO:0000256" key="3">
    <source>
        <dbReference type="ARBA" id="ARBA00011837"/>
    </source>
</evidence>
<dbReference type="InterPro" id="IPR037212">
    <property type="entry name" value="Med7/Med21-like"/>
</dbReference>
<dbReference type="Gene3D" id="6.10.280.10">
    <property type="entry name" value="Mediator complex, subunit Med21"/>
    <property type="match status" value="1"/>
</dbReference>
<feature type="compositionally biased region" description="Basic and acidic residues" evidence="12">
    <location>
        <begin position="39"/>
        <end position="51"/>
    </location>
</feature>
<keyword evidence="11" id="KW-0175">Coiled coil</keyword>
<keyword evidence="5 10" id="KW-0805">Transcription regulation</keyword>
<evidence type="ECO:0000256" key="10">
    <source>
        <dbReference type="RuleBase" id="RU366036"/>
    </source>
</evidence>
<comment type="subunit">
    <text evidence="3 10">Component of the Mediator complex.</text>
</comment>
<evidence type="ECO:0000256" key="11">
    <source>
        <dbReference type="SAM" id="Coils"/>
    </source>
</evidence>
<protein>
    <recommendedName>
        <fullName evidence="4 10">Mediator of RNA polymerase II transcription subunit 21</fullName>
    </recommendedName>
</protein>
<dbReference type="PANTHER" id="PTHR13381">
    <property type="entry name" value="RNA POLYMERASE II HOLOENZYME COMPONENT SRB7"/>
    <property type="match status" value="1"/>
</dbReference>
<feature type="compositionally biased region" description="Pro residues" evidence="12">
    <location>
        <begin position="58"/>
        <end position="69"/>
    </location>
</feature>
<dbReference type="EMBL" id="CP069041">
    <property type="protein sequence ID" value="QRD05996.1"/>
    <property type="molecule type" value="Genomic_DNA"/>
</dbReference>
<comment type="function">
    <text evidence="9 10">Component of the Mediator complex, a coactivator involved in the regulated transcription of nearly all RNA polymerase II-dependent genes. Mediator functions as a bridge to convey information from gene-specific regulatory proteins to the basal RNA polymerase II transcription machinery. Mediator is recruited to promoters by direct interactions with regulatory proteins and serves as a scaffold for the assembly of a functional preinitiation complex with RNA polymerase II and the general transcription factors.</text>
</comment>
<comment type="similarity">
    <text evidence="2 10">Belongs to the Mediator complex subunit 21 family.</text>
</comment>
<name>A0A7U2IA22_PHANO</name>
<keyword evidence="8 10" id="KW-0539">Nucleus</keyword>
<evidence type="ECO:0000256" key="1">
    <source>
        <dbReference type="ARBA" id="ARBA00004123"/>
    </source>
</evidence>
<feature type="region of interest" description="Disordered" evidence="12">
    <location>
        <begin position="29"/>
        <end position="73"/>
    </location>
</feature>
<evidence type="ECO:0000256" key="2">
    <source>
        <dbReference type="ARBA" id="ARBA00005770"/>
    </source>
</evidence>
<evidence type="ECO:0000256" key="6">
    <source>
        <dbReference type="ARBA" id="ARBA00023159"/>
    </source>
</evidence>
<dbReference type="SMR" id="A0A7U2IA22"/>
<keyword evidence="14" id="KW-1185">Reference proteome</keyword>
<dbReference type="Proteomes" id="UP000663193">
    <property type="component" value="Chromosome 19"/>
</dbReference>
<evidence type="ECO:0000256" key="9">
    <source>
        <dbReference type="ARBA" id="ARBA00025687"/>
    </source>
</evidence>
<dbReference type="OrthoDB" id="526653at2759"/>
<gene>
    <name evidence="13" type="ORF">JI435_134150</name>
</gene>
<reference evidence="14" key="1">
    <citation type="journal article" date="2021" name="BMC Genomics">
        <title>Chromosome-level genome assembly and manually-curated proteome of model necrotroph Parastagonospora nodorum Sn15 reveals a genome-wide trove of candidate effector homologs, and redundancy of virulence-related functions within an accessory chromosome.</title>
        <authorList>
            <person name="Bertazzoni S."/>
            <person name="Jones D.A.B."/>
            <person name="Phan H.T."/>
            <person name="Tan K.-C."/>
            <person name="Hane J.K."/>
        </authorList>
    </citation>
    <scope>NUCLEOTIDE SEQUENCE [LARGE SCALE GENOMIC DNA]</scope>
    <source>
        <strain evidence="14">SN15 / ATCC MYA-4574 / FGSC 10173)</strain>
    </source>
</reference>
<evidence type="ECO:0000313" key="14">
    <source>
        <dbReference type="Proteomes" id="UP000663193"/>
    </source>
</evidence>
<keyword evidence="7 10" id="KW-0804">Transcription</keyword>
<evidence type="ECO:0000256" key="8">
    <source>
        <dbReference type="ARBA" id="ARBA00023242"/>
    </source>
</evidence>
<evidence type="ECO:0000313" key="13">
    <source>
        <dbReference type="EMBL" id="QRD05996.1"/>
    </source>
</evidence>
<accession>A0A7U2IA22</accession>
<proteinExistence type="inferred from homology"/>
<comment type="subcellular location">
    <subcellularLocation>
        <location evidence="1 10">Nucleus</location>
    </subcellularLocation>
</comment>
<dbReference type="GO" id="GO:0016592">
    <property type="term" value="C:mediator complex"/>
    <property type="evidence" value="ECO:0007669"/>
    <property type="project" value="UniProtKB-UniRule"/>
</dbReference>
<dbReference type="InterPro" id="IPR021384">
    <property type="entry name" value="Mediator_Med21"/>
</dbReference>
<evidence type="ECO:0000256" key="12">
    <source>
        <dbReference type="SAM" id="MobiDB-lite"/>
    </source>
</evidence>
<keyword evidence="6 10" id="KW-0010">Activator</keyword>
<organism evidence="13 14">
    <name type="scientific">Phaeosphaeria nodorum (strain SN15 / ATCC MYA-4574 / FGSC 10173)</name>
    <name type="common">Glume blotch fungus</name>
    <name type="synonym">Parastagonospora nodorum</name>
    <dbReference type="NCBI Taxonomy" id="321614"/>
    <lineage>
        <taxon>Eukaryota</taxon>
        <taxon>Fungi</taxon>
        <taxon>Dikarya</taxon>
        <taxon>Ascomycota</taxon>
        <taxon>Pezizomycotina</taxon>
        <taxon>Dothideomycetes</taxon>
        <taxon>Pleosporomycetidae</taxon>
        <taxon>Pleosporales</taxon>
        <taxon>Pleosporineae</taxon>
        <taxon>Phaeosphaeriaceae</taxon>
        <taxon>Parastagonospora</taxon>
    </lineage>
</organism>
<dbReference type="OMA" id="LTTYHDH"/>
<dbReference type="PANTHER" id="PTHR13381:SF0">
    <property type="entry name" value="MEDIATOR OF RNA POLYMERASE II TRANSCRIPTION SUBUNIT 21"/>
    <property type="match status" value="1"/>
</dbReference>
<dbReference type="SUPFAM" id="SSF140718">
    <property type="entry name" value="Mediator hinge subcomplex-like"/>
    <property type="match status" value="1"/>
</dbReference>
<evidence type="ECO:0000256" key="7">
    <source>
        <dbReference type="ARBA" id="ARBA00023163"/>
    </source>
</evidence>
<dbReference type="Pfam" id="PF11221">
    <property type="entry name" value="Med21"/>
    <property type="match status" value="1"/>
</dbReference>
<evidence type="ECO:0000256" key="4">
    <source>
        <dbReference type="ARBA" id="ARBA00019691"/>
    </source>
</evidence>